<dbReference type="GO" id="GO:0016853">
    <property type="term" value="F:isomerase activity"/>
    <property type="evidence" value="ECO:0007669"/>
    <property type="project" value="UniProtKB-KW"/>
</dbReference>
<feature type="domain" description="SnoaL-like" evidence="1">
    <location>
        <begin position="4"/>
        <end position="103"/>
    </location>
</feature>
<evidence type="ECO:0000313" key="3">
    <source>
        <dbReference type="Proteomes" id="UP000029736"/>
    </source>
</evidence>
<dbReference type="EMBL" id="JPOS01000092">
    <property type="protein sequence ID" value="KGE85146.1"/>
    <property type="molecule type" value="Genomic_DNA"/>
</dbReference>
<dbReference type="InterPro" id="IPR037401">
    <property type="entry name" value="SnoaL-like"/>
</dbReference>
<proteinExistence type="predicted"/>
<reference evidence="2 3" key="1">
    <citation type="journal article" date="2014" name="Int. J. Syst. Evol. Microbiol.">
        <title>Phaeodactylibacter xiamenensis gen. nov., sp. nov., a member of the family Saprospiraceae isolated from the marine alga Phaeodactylum tricornutum.</title>
        <authorList>
            <person name="Chen Z.Jr."/>
            <person name="Lei X."/>
            <person name="Lai Q."/>
            <person name="Li Y."/>
            <person name="Zhang B."/>
            <person name="Zhang J."/>
            <person name="Zhang H."/>
            <person name="Yang L."/>
            <person name="Zheng W."/>
            <person name="Tian Y."/>
            <person name="Yu Z."/>
            <person name="Xu H.Jr."/>
            <person name="Zheng T."/>
        </authorList>
    </citation>
    <scope>NUCLEOTIDE SEQUENCE [LARGE SCALE GENOMIC DNA]</scope>
    <source>
        <strain evidence="2 3">KD52</strain>
    </source>
</reference>
<dbReference type="Gene3D" id="3.10.450.50">
    <property type="match status" value="1"/>
</dbReference>
<protein>
    <submittedName>
        <fullName evidence="2">Ketosteroid isomerase</fullName>
    </submittedName>
</protein>
<dbReference type="Pfam" id="PF12680">
    <property type="entry name" value="SnoaL_2"/>
    <property type="match status" value="1"/>
</dbReference>
<accession>A0A098RZ45</accession>
<gene>
    <name evidence="2" type="ORF">IX84_29105</name>
</gene>
<dbReference type="SUPFAM" id="SSF54427">
    <property type="entry name" value="NTF2-like"/>
    <property type="match status" value="1"/>
</dbReference>
<organism evidence="2 3">
    <name type="scientific">Phaeodactylibacter xiamenensis</name>
    <dbReference type="NCBI Taxonomy" id="1524460"/>
    <lineage>
        <taxon>Bacteria</taxon>
        <taxon>Pseudomonadati</taxon>
        <taxon>Bacteroidota</taxon>
        <taxon>Saprospiria</taxon>
        <taxon>Saprospirales</taxon>
        <taxon>Haliscomenobacteraceae</taxon>
        <taxon>Phaeodactylibacter</taxon>
    </lineage>
</organism>
<evidence type="ECO:0000259" key="1">
    <source>
        <dbReference type="Pfam" id="PF12680"/>
    </source>
</evidence>
<keyword evidence="2" id="KW-0413">Isomerase</keyword>
<keyword evidence="3" id="KW-1185">Reference proteome</keyword>
<comment type="caution">
    <text evidence="2">The sequence shown here is derived from an EMBL/GenBank/DDBJ whole genome shotgun (WGS) entry which is preliminary data.</text>
</comment>
<evidence type="ECO:0000313" key="2">
    <source>
        <dbReference type="EMBL" id="KGE85146.1"/>
    </source>
</evidence>
<dbReference type="AlphaFoldDB" id="A0A098RZ45"/>
<dbReference type="RefSeq" id="WP_044229108.1">
    <property type="nucleotide sequence ID" value="NZ_JBKAGJ010000011.1"/>
</dbReference>
<dbReference type="OrthoDB" id="391735at2"/>
<dbReference type="Proteomes" id="UP000029736">
    <property type="component" value="Unassembled WGS sequence"/>
</dbReference>
<dbReference type="InterPro" id="IPR032710">
    <property type="entry name" value="NTF2-like_dom_sf"/>
</dbReference>
<dbReference type="STRING" id="1524460.IX84_29105"/>
<sequence length="149" mass="17120">MIIKDFYPAFQRKDSAAMQACYAPDARFADPVFPGLNYEETCAMWAMLVSAGKDLELTFSDVHLQGNRASANWQATYTFSATGRKITNNIQANFELRDGKIYRDKDEFNFYRWAQQAFGLTGYLIGWTPFFQKKVQGSACRSLEKYMAR</sequence>
<name>A0A098RZ45_9BACT</name>